<comment type="caution">
    <text evidence="2">The sequence shown here is derived from an EMBL/GenBank/DDBJ whole genome shotgun (WGS) entry which is preliminary data.</text>
</comment>
<sequence>MKPISELDFYAQLATQSGLLLLVFTAPGCRSCRLMKGLLREYELIRNDLQVWEADAVENGGLVSEYEVFHLPALFLFRDGHYWRPIETEARAPALHRAVEDALALPPLEPP</sequence>
<keyword evidence="3" id="KW-1185">Reference proteome</keyword>
<dbReference type="Gene3D" id="3.40.30.10">
    <property type="entry name" value="Glutaredoxin"/>
    <property type="match status" value="1"/>
</dbReference>
<evidence type="ECO:0000313" key="2">
    <source>
        <dbReference type="EMBL" id="MEK8090480.1"/>
    </source>
</evidence>
<dbReference type="EMBL" id="JBBPCO010000012">
    <property type="protein sequence ID" value="MEK8090480.1"/>
    <property type="molecule type" value="Genomic_DNA"/>
</dbReference>
<name>A0ABU9DCM3_9PROT</name>
<dbReference type="SUPFAM" id="SSF52833">
    <property type="entry name" value="Thioredoxin-like"/>
    <property type="match status" value="1"/>
</dbReference>
<dbReference type="CDD" id="cd02947">
    <property type="entry name" value="TRX_family"/>
    <property type="match status" value="1"/>
</dbReference>
<dbReference type="Proteomes" id="UP001446205">
    <property type="component" value="Unassembled WGS sequence"/>
</dbReference>
<feature type="domain" description="Thioredoxin" evidence="1">
    <location>
        <begin position="5"/>
        <end position="98"/>
    </location>
</feature>
<dbReference type="InterPro" id="IPR036249">
    <property type="entry name" value="Thioredoxin-like_sf"/>
</dbReference>
<accession>A0ABU9DCM3</accession>
<dbReference type="RefSeq" id="WP_341371536.1">
    <property type="nucleotide sequence ID" value="NZ_JBBPCO010000012.1"/>
</dbReference>
<reference evidence="2 3" key="1">
    <citation type="submission" date="2024-04" db="EMBL/GenBank/DDBJ databases">
        <authorList>
            <person name="Abashina T."/>
            <person name="Shaikin A."/>
        </authorList>
    </citation>
    <scope>NUCLEOTIDE SEQUENCE [LARGE SCALE GENOMIC DNA]</scope>
    <source>
        <strain evidence="2 3">AAFK</strain>
    </source>
</reference>
<gene>
    <name evidence="2" type="ORF">WOB96_12000</name>
</gene>
<protein>
    <submittedName>
        <fullName evidence="2">Thioredoxin family protein</fullName>
    </submittedName>
</protein>
<dbReference type="InterPro" id="IPR013766">
    <property type="entry name" value="Thioredoxin_domain"/>
</dbReference>
<organism evidence="2 3">
    <name type="scientific">Thermithiobacillus plumbiphilus</name>
    <dbReference type="NCBI Taxonomy" id="1729899"/>
    <lineage>
        <taxon>Bacteria</taxon>
        <taxon>Pseudomonadati</taxon>
        <taxon>Pseudomonadota</taxon>
        <taxon>Acidithiobacillia</taxon>
        <taxon>Acidithiobacillales</taxon>
        <taxon>Thermithiobacillaceae</taxon>
        <taxon>Thermithiobacillus</taxon>
    </lineage>
</organism>
<evidence type="ECO:0000313" key="3">
    <source>
        <dbReference type="Proteomes" id="UP001446205"/>
    </source>
</evidence>
<evidence type="ECO:0000259" key="1">
    <source>
        <dbReference type="Pfam" id="PF00085"/>
    </source>
</evidence>
<proteinExistence type="predicted"/>
<dbReference type="Pfam" id="PF00085">
    <property type="entry name" value="Thioredoxin"/>
    <property type="match status" value="1"/>
</dbReference>